<accession>A0A4C1WMQ0</accession>
<organism evidence="1 2">
    <name type="scientific">Eumeta variegata</name>
    <name type="common">Bagworm moth</name>
    <name type="synonym">Eumeta japonica</name>
    <dbReference type="NCBI Taxonomy" id="151549"/>
    <lineage>
        <taxon>Eukaryota</taxon>
        <taxon>Metazoa</taxon>
        <taxon>Ecdysozoa</taxon>
        <taxon>Arthropoda</taxon>
        <taxon>Hexapoda</taxon>
        <taxon>Insecta</taxon>
        <taxon>Pterygota</taxon>
        <taxon>Neoptera</taxon>
        <taxon>Endopterygota</taxon>
        <taxon>Lepidoptera</taxon>
        <taxon>Glossata</taxon>
        <taxon>Ditrysia</taxon>
        <taxon>Tineoidea</taxon>
        <taxon>Psychidae</taxon>
        <taxon>Oiketicinae</taxon>
        <taxon>Eumeta</taxon>
    </lineage>
</organism>
<protein>
    <recommendedName>
        <fullName evidence="3">PiggyBac transposable element-derived protein 4</fullName>
    </recommendedName>
</protein>
<dbReference type="Proteomes" id="UP000299102">
    <property type="component" value="Unassembled WGS sequence"/>
</dbReference>
<name>A0A4C1WMQ0_EUMVA</name>
<dbReference type="EMBL" id="BGZK01000599">
    <property type="protein sequence ID" value="GBP52293.1"/>
    <property type="molecule type" value="Genomic_DNA"/>
</dbReference>
<gene>
    <name evidence="1" type="ORF">EVAR_9205_1</name>
</gene>
<proteinExistence type="predicted"/>
<evidence type="ECO:0000313" key="2">
    <source>
        <dbReference type="Proteomes" id="UP000299102"/>
    </source>
</evidence>
<dbReference type="OrthoDB" id="7439229at2759"/>
<evidence type="ECO:0008006" key="3">
    <source>
        <dbReference type="Google" id="ProtNLM"/>
    </source>
</evidence>
<dbReference type="AlphaFoldDB" id="A0A4C1WMQ0"/>
<evidence type="ECO:0000313" key="1">
    <source>
        <dbReference type="EMBL" id="GBP52293.1"/>
    </source>
</evidence>
<reference evidence="1 2" key="1">
    <citation type="journal article" date="2019" name="Commun. Biol.">
        <title>The bagworm genome reveals a unique fibroin gene that provides high tensile strength.</title>
        <authorList>
            <person name="Kono N."/>
            <person name="Nakamura H."/>
            <person name="Ohtoshi R."/>
            <person name="Tomita M."/>
            <person name="Numata K."/>
            <person name="Arakawa K."/>
        </authorList>
    </citation>
    <scope>NUCLEOTIDE SEQUENCE [LARGE SCALE GENOMIC DNA]</scope>
</reference>
<comment type="caution">
    <text evidence="1">The sequence shown here is derived from an EMBL/GenBank/DDBJ whole genome shotgun (WGS) entry which is preliminary data.</text>
</comment>
<sequence length="108" mass="12184">MPCNIFVRQFARDYKNPKCLIEGSTIGVTSPRSTPYHCLESIPKRMGKPVRRRCVVCYATIKGRLGRTRARQIAKMVGTECRKCEKSYCLPCFNTAHIQAGDTISILS</sequence>
<keyword evidence="2" id="KW-1185">Reference proteome</keyword>